<name>A0A9D2GVQ2_9BACT</name>
<dbReference type="FunFam" id="3.30.565.10:FF:000002">
    <property type="entry name" value="DNA gyrase subunit B"/>
    <property type="match status" value="1"/>
</dbReference>
<keyword evidence="8" id="KW-0238">DNA-binding</keyword>
<feature type="domain" description="Toprim" evidence="11">
    <location>
        <begin position="414"/>
        <end position="529"/>
    </location>
</feature>
<evidence type="ECO:0000256" key="8">
    <source>
        <dbReference type="ARBA" id="ARBA00023125"/>
    </source>
</evidence>
<dbReference type="FunFam" id="3.30.230.10:FF:000005">
    <property type="entry name" value="DNA gyrase subunit B"/>
    <property type="match status" value="1"/>
</dbReference>
<dbReference type="NCBIfam" id="NF004189">
    <property type="entry name" value="PRK05644.1"/>
    <property type="match status" value="1"/>
</dbReference>
<dbReference type="GO" id="GO:0005694">
    <property type="term" value="C:chromosome"/>
    <property type="evidence" value="ECO:0007669"/>
    <property type="project" value="InterPro"/>
</dbReference>
<comment type="miscellaneous">
    <text evidence="10">Few gyrases are as efficient as E.coli at forming negative supercoils. Not all organisms have 2 type II topoisomerases; in organisms with a single type II topoisomerase this enzyme also has to decatenate newly replicated chromosomes.</text>
</comment>
<protein>
    <recommendedName>
        <fullName evidence="10">DNA gyrase subunit B</fullName>
        <ecNumber evidence="10">5.6.2.2</ecNumber>
    </recommendedName>
</protein>
<dbReference type="Pfam" id="PF00204">
    <property type="entry name" value="DNA_gyraseB"/>
    <property type="match status" value="1"/>
</dbReference>
<feature type="binding site" evidence="10">
    <location>
        <position position="420"/>
    </location>
    <ligand>
        <name>Mg(2+)</name>
        <dbReference type="ChEBI" id="CHEBI:18420"/>
        <label>1</label>
        <note>catalytic</note>
    </ligand>
</feature>
<dbReference type="CDD" id="cd03366">
    <property type="entry name" value="TOPRIM_TopoIIA_GyrB"/>
    <property type="match status" value="1"/>
</dbReference>
<dbReference type="Pfam" id="PF00986">
    <property type="entry name" value="DNA_gyraseB_C"/>
    <property type="match status" value="1"/>
</dbReference>
<dbReference type="PROSITE" id="PS50880">
    <property type="entry name" value="TOPRIM"/>
    <property type="match status" value="1"/>
</dbReference>
<comment type="caution">
    <text evidence="12">The sequence shown here is derived from an EMBL/GenBank/DDBJ whole genome shotgun (WGS) entry which is preliminary data.</text>
</comment>
<comment type="catalytic activity">
    <reaction evidence="1 10">
        <text>ATP-dependent breakage, passage and rejoining of double-stranded DNA.</text>
        <dbReference type="EC" id="5.6.2.2"/>
    </reaction>
</comment>
<dbReference type="NCBIfam" id="NF011501">
    <property type="entry name" value="PRK14939.1"/>
    <property type="match status" value="1"/>
</dbReference>
<evidence type="ECO:0000256" key="7">
    <source>
        <dbReference type="ARBA" id="ARBA00023029"/>
    </source>
</evidence>
<evidence type="ECO:0000256" key="9">
    <source>
        <dbReference type="ARBA" id="ARBA00023235"/>
    </source>
</evidence>
<feature type="binding site" evidence="10">
    <location>
        <position position="496"/>
    </location>
    <ligand>
        <name>Mg(2+)</name>
        <dbReference type="ChEBI" id="CHEBI:18420"/>
        <label>2</label>
    </ligand>
</feature>
<dbReference type="GO" id="GO:0003677">
    <property type="term" value="F:DNA binding"/>
    <property type="evidence" value="ECO:0007669"/>
    <property type="project" value="UniProtKB-KW"/>
</dbReference>
<reference evidence="12" key="1">
    <citation type="journal article" date="2021" name="PeerJ">
        <title>Extensive microbial diversity within the chicken gut microbiome revealed by metagenomics and culture.</title>
        <authorList>
            <person name="Gilroy R."/>
            <person name="Ravi A."/>
            <person name="Getino M."/>
            <person name="Pursley I."/>
            <person name="Horton D.L."/>
            <person name="Alikhan N.F."/>
            <person name="Baker D."/>
            <person name="Gharbi K."/>
            <person name="Hall N."/>
            <person name="Watson M."/>
            <person name="Adriaenssens E.M."/>
            <person name="Foster-Nyarko E."/>
            <person name="Jarju S."/>
            <person name="Secka A."/>
            <person name="Antonio M."/>
            <person name="Oren A."/>
            <person name="Chaudhuri R.R."/>
            <person name="La Ragione R."/>
            <person name="Hildebrand F."/>
            <person name="Pallen M.J."/>
        </authorList>
    </citation>
    <scope>NUCLEOTIDE SEQUENCE</scope>
    <source>
        <strain evidence="12">ChiW4-1371</strain>
    </source>
</reference>
<dbReference type="GO" id="GO:0006265">
    <property type="term" value="P:DNA topological change"/>
    <property type="evidence" value="ECO:0007669"/>
    <property type="project" value="UniProtKB-UniRule"/>
</dbReference>
<dbReference type="SMART" id="SM00433">
    <property type="entry name" value="TOP2c"/>
    <property type="match status" value="1"/>
</dbReference>
<dbReference type="CDD" id="cd16928">
    <property type="entry name" value="HATPase_GyrB-like"/>
    <property type="match status" value="1"/>
</dbReference>
<dbReference type="EC" id="5.6.2.2" evidence="10"/>
<dbReference type="Gene3D" id="3.30.565.10">
    <property type="entry name" value="Histidine kinase-like ATPase, C-terminal domain"/>
    <property type="match status" value="1"/>
</dbReference>
<dbReference type="SUPFAM" id="SSF56719">
    <property type="entry name" value="Type II DNA topoisomerase"/>
    <property type="match status" value="1"/>
</dbReference>
<gene>
    <name evidence="10 12" type="primary">gyrB</name>
    <name evidence="12" type="ORF">H9804_09240</name>
</gene>
<evidence type="ECO:0000256" key="10">
    <source>
        <dbReference type="HAMAP-Rule" id="MF_01898"/>
    </source>
</evidence>
<organism evidence="12 13">
    <name type="scientific">Candidatus Mucispirillum faecigallinarum</name>
    <dbReference type="NCBI Taxonomy" id="2838699"/>
    <lineage>
        <taxon>Bacteria</taxon>
        <taxon>Pseudomonadati</taxon>
        <taxon>Deferribacterota</taxon>
        <taxon>Deferribacteres</taxon>
        <taxon>Deferribacterales</taxon>
        <taxon>Mucispirillaceae</taxon>
        <taxon>Mucispirillum</taxon>
    </lineage>
</organism>
<dbReference type="PRINTS" id="PR00418">
    <property type="entry name" value="TPI2FAMILY"/>
</dbReference>
<dbReference type="InterPro" id="IPR013760">
    <property type="entry name" value="Topo_IIA-like_dom_sf"/>
</dbReference>
<dbReference type="InterPro" id="IPR000565">
    <property type="entry name" value="Topo_IIA_B"/>
</dbReference>
<evidence type="ECO:0000313" key="13">
    <source>
        <dbReference type="Proteomes" id="UP000824176"/>
    </source>
</evidence>
<dbReference type="SMART" id="SM00387">
    <property type="entry name" value="HATPase_c"/>
    <property type="match status" value="1"/>
</dbReference>
<dbReference type="PRINTS" id="PR01159">
    <property type="entry name" value="DNAGYRASEB"/>
</dbReference>
<dbReference type="EMBL" id="DXAQ01000138">
    <property type="protein sequence ID" value="HIZ90121.1"/>
    <property type="molecule type" value="Genomic_DNA"/>
</dbReference>
<dbReference type="InterPro" id="IPR003594">
    <property type="entry name" value="HATPase_dom"/>
</dbReference>
<evidence type="ECO:0000256" key="3">
    <source>
        <dbReference type="ARBA" id="ARBA00022723"/>
    </source>
</evidence>
<dbReference type="InterPro" id="IPR002288">
    <property type="entry name" value="DNA_gyrase_B_C"/>
</dbReference>
<dbReference type="GO" id="GO:0003918">
    <property type="term" value="F:DNA topoisomerase type II (double strand cut, ATP-hydrolyzing) activity"/>
    <property type="evidence" value="ECO:0007669"/>
    <property type="project" value="UniProtKB-UniRule"/>
</dbReference>
<accession>A0A9D2GVQ2</accession>
<dbReference type="InterPro" id="IPR018522">
    <property type="entry name" value="TopoIIA_CS"/>
</dbReference>
<sequence length="788" mass="88491">MSENYSESSIKVLEGLQAVRQRPGMYIGSTGVRGLHHLVYEVIDNSIDEAMAGYCKNITVILHVDGSVTVEDDGRGIPVGIHPTAKVSTLQVVLTVLHAGGKFDTNSYKTSGGLHGVGVSVVNALSENLTAVVQRDGGIFTQSFERGKPTGDVQRIGDSSKTGTKITFKPDGQIFETLELSYETLAKRFRELAYLNSGIKIKLIDERFDVSEEFHAEGGIPSFVKYINKTKNLIFDDPIYIKGESNNIVVEVAIVYNDSYNESIYSYVNNIHTEEGGTHEAGFKAALTKAFNSYVTKNNLVKENNLSGEDIREGMSAVLSIKMTDPVFEGQTKTKLGSNSAKTAVESIVSPALQDYMEENGVIVKKILEKALQAYMAREAARKAKELTRRKSALERDSLPGKLADCHEKDPAKAEVFIVEGDSAGGSAKQGRNSDFQAILPLRGKILNVEKARLDKMLSSQEIRNMITAFGAGIGKDAFNPEKLRYHKIIIMTDADVDGAHIATLLLTFFFRHMRELIERGYVYLANPPLYKVTRGKSSRFVKNDDELENFLLDSALSDFTMDNLKQERSKPLFIQLLKYQKHLDKLIRKGYNEEMVETFATYKDLDTKLFESKEEVDKLKSYLESINAFEDYKNVETVYNEEFSKYAVVFEKKHEKIYIDTHLALSSDFKDLRRIGSYISEIGKAPYKITLKDNSTMEFEKLSSLINFVDTRGRKGLDISRFKGLGEMNPEQLWETTMDPEKRSLYKINIEDAEAADELFSLLMGDTVGPRREFIEMNALNVRNLDI</sequence>
<dbReference type="NCBIfam" id="TIGR01059">
    <property type="entry name" value="gyrB"/>
    <property type="match status" value="1"/>
</dbReference>
<dbReference type="InterPro" id="IPR020568">
    <property type="entry name" value="Ribosomal_Su5_D2-typ_SF"/>
</dbReference>
<dbReference type="Proteomes" id="UP000824176">
    <property type="component" value="Unassembled WGS sequence"/>
</dbReference>
<evidence type="ECO:0000256" key="6">
    <source>
        <dbReference type="ARBA" id="ARBA00022842"/>
    </source>
</evidence>
<comment type="subunit">
    <text evidence="10">Heterotetramer, composed of two GyrA and two GyrB chains. In the heterotetramer, GyrA contains the active site tyrosine that forms a transient covalent intermediate with DNA, while GyrB binds cofactors and catalyzes ATP hydrolysis.</text>
</comment>
<dbReference type="GO" id="GO:0046872">
    <property type="term" value="F:metal ion binding"/>
    <property type="evidence" value="ECO:0007669"/>
    <property type="project" value="UniProtKB-KW"/>
</dbReference>
<dbReference type="InterPro" id="IPR013759">
    <property type="entry name" value="Topo_IIA_B_C"/>
</dbReference>
<dbReference type="InterPro" id="IPR014721">
    <property type="entry name" value="Ribsml_uS5_D2-typ_fold_subgr"/>
</dbReference>
<proteinExistence type="inferred from homology"/>
<dbReference type="GO" id="GO:0005524">
    <property type="term" value="F:ATP binding"/>
    <property type="evidence" value="ECO:0007669"/>
    <property type="project" value="UniProtKB-UniRule"/>
</dbReference>
<dbReference type="InterPro" id="IPR006171">
    <property type="entry name" value="TOPRIM_dom"/>
</dbReference>
<keyword evidence="9 10" id="KW-0413">Isomerase</keyword>
<dbReference type="InterPro" id="IPR011557">
    <property type="entry name" value="GyrB"/>
</dbReference>
<dbReference type="FunFam" id="3.40.50.670:FF:000001">
    <property type="entry name" value="DNA topoisomerase 2"/>
    <property type="match status" value="1"/>
</dbReference>
<dbReference type="AlphaFoldDB" id="A0A9D2GVQ2"/>
<feature type="binding site" evidence="10">
    <location>
        <position position="494"/>
    </location>
    <ligand>
        <name>Mg(2+)</name>
        <dbReference type="ChEBI" id="CHEBI:18420"/>
        <label>1</label>
        <note>catalytic</note>
    </ligand>
</feature>
<dbReference type="InterPro" id="IPR001241">
    <property type="entry name" value="Topo_IIA"/>
</dbReference>
<comment type="similarity">
    <text evidence="2 10">Belongs to the type II topoisomerase GyrB family.</text>
</comment>
<dbReference type="Pfam" id="PF01751">
    <property type="entry name" value="Toprim"/>
    <property type="match status" value="1"/>
</dbReference>
<comment type="cofactor">
    <cofactor evidence="10">
        <name>Mg(2+)</name>
        <dbReference type="ChEBI" id="CHEBI:18420"/>
    </cofactor>
    <cofactor evidence="10">
        <name>Mn(2+)</name>
        <dbReference type="ChEBI" id="CHEBI:29035"/>
    </cofactor>
    <cofactor evidence="10">
        <name>Ca(2+)</name>
        <dbReference type="ChEBI" id="CHEBI:29108"/>
    </cofactor>
    <text evidence="10">Binds two Mg(2+) per subunit. The magnesium ions form salt bridges with both the protein and the DNA. Can also accept other divalent metal cations, such as Mn(2+) or Ca(2+).</text>
</comment>
<feature type="site" description="Interaction with DNA" evidence="10">
    <location>
        <position position="445"/>
    </location>
</feature>
<keyword evidence="7 10" id="KW-0799">Topoisomerase</keyword>
<dbReference type="SUPFAM" id="SSF55874">
    <property type="entry name" value="ATPase domain of HSP90 chaperone/DNA topoisomerase II/histidine kinase"/>
    <property type="match status" value="1"/>
</dbReference>
<comment type="function">
    <text evidence="10">A type II topoisomerase that negatively supercoils closed circular double-stranded (ds) DNA in an ATP-dependent manner to modulate DNA topology and maintain chromosomes in an underwound state. Negative supercoiling favors strand separation, and DNA replication, transcription, recombination and repair, all of which involve strand separation. Also able to catalyze the interconversion of other topological isomers of dsDNA rings, including catenanes and knotted rings. Type II topoisomerases break and join 2 DNA strands simultaneously in an ATP-dependent manner.</text>
</comment>
<dbReference type="HAMAP" id="MF_01898">
    <property type="entry name" value="GyrB"/>
    <property type="match status" value="1"/>
</dbReference>
<keyword evidence="4 10" id="KW-0547">Nucleotide-binding</keyword>
<keyword evidence="10" id="KW-0963">Cytoplasm</keyword>
<evidence type="ECO:0000256" key="4">
    <source>
        <dbReference type="ARBA" id="ARBA00022741"/>
    </source>
</evidence>
<dbReference type="SUPFAM" id="SSF54211">
    <property type="entry name" value="Ribosomal protein S5 domain 2-like"/>
    <property type="match status" value="1"/>
</dbReference>
<dbReference type="Pfam" id="PF02518">
    <property type="entry name" value="HATPase_c"/>
    <property type="match status" value="1"/>
</dbReference>
<keyword evidence="3 10" id="KW-0479">Metal-binding</keyword>
<comment type="subcellular location">
    <subcellularLocation>
        <location evidence="10">Cytoplasm</location>
    </subcellularLocation>
</comment>
<keyword evidence="6 10" id="KW-0460">Magnesium</keyword>
<dbReference type="CDD" id="cd00822">
    <property type="entry name" value="TopoII_Trans_DNA_gyrase"/>
    <property type="match status" value="1"/>
</dbReference>
<dbReference type="Gene3D" id="3.30.230.10">
    <property type="match status" value="1"/>
</dbReference>
<keyword evidence="5 10" id="KW-0067">ATP-binding</keyword>
<dbReference type="GO" id="GO:0005737">
    <property type="term" value="C:cytoplasm"/>
    <property type="evidence" value="ECO:0007669"/>
    <property type="project" value="UniProtKB-SubCell"/>
</dbReference>
<evidence type="ECO:0000256" key="5">
    <source>
        <dbReference type="ARBA" id="ARBA00022840"/>
    </source>
</evidence>
<dbReference type="InterPro" id="IPR036890">
    <property type="entry name" value="HATPase_C_sf"/>
</dbReference>
<evidence type="ECO:0000259" key="11">
    <source>
        <dbReference type="PROSITE" id="PS50880"/>
    </source>
</evidence>
<dbReference type="PANTHER" id="PTHR45866:SF1">
    <property type="entry name" value="DNA GYRASE SUBUNIT B, MITOCHONDRIAL"/>
    <property type="match status" value="1"/>
</dbReference>
<reference evidence="12" key="2">
    <citation type="submission" date="2021-04" db="EMBL/GenBank/DDBJ databases">
        <authorList>
            <person name="Gilroy R."/>
        </authorList>
    </citation>
    <scope>NUCLEOTIDE SEQUENCE</scope>
    <source>
        <strain evidence="12">ChiW4-1371</strain>
    </source>
</reference>
<evidence type="ECO:0000313" key="12">
    <source>
        <dbReference type="EMBL" id="HIZ90121.1"/>
    </source>
</evidence>
<evidence type="ECO:0000256" key="2">
    <source>
        <dbReference type="ARBA" id="ARBA00010708"/>
    </source>
</evidence>
<feature type="site" description="Interaction with DNA" evidence="10">
    <location>
        <position position="448"/>
    </location>
</feature>
<dbReference type="PROSITE" id="PS00177">
    <property type="entry name" value="TOPOISOMERASE_II"/>
    <property type="match status" value="1"/>
</dbReference>
<dbReference type="InterPro" id="IPR013506">
    <property type="entry name" value="Topo_IIA_bsu_dom2"/>
</dbReference>
<dbReference type="PANTHER" id="PTHR45866">
    <property type="entry name" value="DNA GYRASE/TOPOISOMERASE SUBUNIT B"/>
    <property type="match status" value="1"/>
</dbReference>
<evidence type="ECO:0000256" key="1">
    <source>
        <dbReference type="ARBA" id="ARBA00000185"/>
    </source>
</evidence>
<dbReference type="InterPro" id="IPR034160">
    <property type="entry name" value="TOPRIM_GyrB"/>
</dbReference>
<feature type="binding site" evidence="10">
    <location>
        <position position="494"/>
    </location>
    <ligand>
        <name>Mg(2+)</name>
        <dbReference type="ChEBI" id="CHEBI:18420"/>
        <label>2</label>
    </ligand>
</feature>
<dbReference type="Gene3D" id="3.40.50.670">
    <property type="match status" value="2"/>
</dbReference>
<dbReference type="GO" id="GO:0006261">
    <property type="term" value="P:DNA-templated DNA replication"/>
    <property type="evidence" value="ECO:0007669"/>
    <property type="project" value="UniProtKB-UniRule"/>
</dbReference>